<feature type="active site" description="Charge relay system" evidence="6">
    <location>
        <position position="391"/>
    </location>
</feature>
<evidence type="ECO:0000256" key="1">
    <source>
        <dbReference type="ARBA" id="ARBA00011073"/>
    </source>
</evidence>
<dbReference type="InterPro" id="IPR034202">
    <property type="entry name" value="Subtilisin_Carlsberg-like"/>
</dbReference>
<reference evidence="10 11" key="1">
    <citation type="journal article" date="2019" name="Nat. Commun.">
        <title>A new type of DNA phosphorothioation-based antiviral system in archaea.</title>
        <authorList>
            <person name="Xiong L."/>
            <person name="Liu S."/>
            <person name="Chen S."/>
            <person name="Xiao Y."/>
            <person name="Zhu B."/>
            <person name="Gao Y."/>
            <person name="Zhang Y."/>
            <person name="Chen B."/>
            <person name="Luo J."/>
            <person name="Deng Z."/>
            <person name="Chen X."/>
            <person name="Wang L."/>
            <person name="Chen S."/>
        </authorList>
    </citation>
    <scope>NUCLEOTIDE SEQUENCE [LARGE SCALE GENOMIC DNA]</scope>
    <source>
        <strain evidence="10 11">JCM 10635</strain>
        <plasmid evidence="10 11">unnamed1</plasmid>
    </source>
</reference>
<dbReference type="PROSITE" id="PS00138">
    <property type="entry name" value="SUBTILASE_SER"/>
    <property type="match status" value="1"/>
</dbReference>
<gene>
    <name evidence="10" type="ORF">DV706_17515</name>
</gene>
<feature type="region of interest" description="Disordered" evidence="8">
    <location>
        <begin position="808"/>
        <end position="840"/>
    </location>
</feature>
<accession>A0A4D6HQM8</accession>
<keyword evidence="4 6" id="KW-0378">Hydrolase</keyword>
<dbReference type="SUPFAM" id="SSF52743">
    <property type="entry name" value="Subtilisin-like"/>
    <property type="match status" value="1"/>
</dbReference>
<dbReference type="InterPro" id="IPR000209">
    <property type="entry name" value="Peptidase_S8/S53_dom"/>
</dbReference>
<dbReference type="InterPro" id="IPR003961">
    <property type="entry name" value="FN3_dom"/>
</dbReference>
<dbReference type="GO" id="GO:0046872">
    <property type="term" value="F:metal ion binding"/>
    <property type="evidence" value="ECO:0007669"/>
    <property type="project" value="UniProtKB-KW"/>
</dbReference>
<organism evidence="10 11">
    <name type="scientific">Natronorubrum bangense</name>
    <dbReference type="NCBI Taxonomy" id="61858"/>
    <lineage>
        <taxon>Archaea</taxon>
        <taxon>Methanobacteriati</taxon>
        <taxon>Methanobacteriota</taxon>
        <taxon>Stenosarchaea group</taxon>
        <taxon>Halobacteria</taxon>
        <taxon>Halobacteriales</taxon>
        <taxon>Natrialbaceae</taxon>
        <taxon>Natronorubrum</taxon>
    </lineage>
</organism>
<evidence type="ECO:0000256" key="6">
    <source>
        <dbReference type="PROSITE-ProRule" id="PRU01240"/>
    </source>
</evidence>
<evidence type="ECO:0000256" key="7">
    <source>
        <dbReference type="RuleBase" id="RU003355"/>
    </source>
</evidence>
<evidence type="ECO:0000256" key="4">
    <source>
        <dbReference type="ARBA" id="ARBA00022801"/>
    </source>
</evidence>
<geneLocation type="plasmid" evidence="10">
    <name>unnamed1</name>
</geneLocation>
<evidence type="ECO:0000256" key="8">
    <source>
        <dbReference type="SAM" id="MobiDB-lite"/>
    </source>
</evidence>
<dbReference type="PANTHER" id="PTHR43806:SF11">
    <property type="entry name" value="CEREVISIN-RELATED"/>
    <property type="match status" value="1"/>
</dbReference>
<keyword evidence="2 6" id="KW-0645">Protease</keyword>
<feature type="active site" description="Charge relay system" evidence="6">
    <location>
        <position position="237"/>
    </location>
</feature>
<dbReference type="AlphaFoldDB" id="A0A4D6HQM8"/>
<dbReference type="GeneID" id="39853076"/>
<protein>
    <submittedName>
        <fullName evidence="10">Serine protease</fullName>
    </submittedName>
</protein>
<dbReference type="CDD" id="cd00063">
    <property type="entry name" value="FN3"/>
    <property type="match status" value="1"/>
</dbReference>
<dbReference type="GO" id="GO:0004252">
    <property type="term" value="F:serine-type endopeptidase activity"/>
    <property type="evidence" value="ECO:0007669"/>
    <property type="project" value="UniProtKB-UniRule"/>
</dbReference>
<keyword evidence="10" id="KW-0614">Plasmid</keyword>
<evidence type="ECO:0000256" key="2">
    <source>
        <dbReference type="ARBA" id="ARBA00022670"/>
    </source>
</evidence>
<dbReference type="Pfam" id="PF00082">
    <property type="entry name" value="Peptidase_S8"/>
    <property type="match status" value="1"/>
</dbReference>
<dbReference type="Gene3D" id="3.40.50.200">
    <property type="entry name" value="Peptidase S8/S53 domain"/>
    <property type="match status" value="1"/>
</dbReference>
<dbReference type="PROSITE" id="PS00136">
    <property type="entry name" value="SUBTILASE_ASP"/>
    <property type="match status" value="1"/>
</dbReference>
<name>A0A4D6HQM8_9EURY</name>
<dbReference type="InterPro" id="IPR022398">
    <property type="entry name" value="Peptidase_S8_His-AS"/>
</dbReference>
<comment type="similarity">
    <text evidence="1 6 7">Belongs to the peptidase S8 family.</text>
</comment>
<dbReference type="InterPro" id="IPR050131">
    <property type="entry name" value="Peptidase_S8_subtilisin-like"/>
</dbReference>
<evidence type="ECO:0000259" key="9">
    <source>
        <dbReference type="Pfam" id="PF00082"/>
    </source>
</evidence>
<evidence type="ECO:0000313" key="10">
    <source>
        <dbReference type="EMBL" id="QCC56339.1"/>
    </source>
</evidence>
<dbReference type="KEGG" id="nbg:DV706_17515"/>
<dbReference type="InterPro" id="IPR023827">
    <property type="entry name" value="Peptidase_S8_Asp-AS"/>
</dbReference>
<feature type="region of interest" description="Disordered" evidence="8">
    <location>
        <begin position="1"/>
        <end position="22"/>
    </location>
</feature>
<dbReference type="PRINTS" id="PR00723">
    <property type="entry name" value="SUBTILISIN"/>
</dbReference>
<dbReference type="PANTHER" id="PTHR43806">
    <property type="entry name" value="PEPTIDASE S8"/>
    <property type="match status" value="1"/>
</dbReference>
<evidence type="ECO:0000313" key="11">
    <source>
        <dbReference type="Proteomes" id="UP000296822"/>
    </source>
</evidence>
<dbReference type="GO" id="GO:0006508">
    <property type="term" value="P:proteolysis"/>
    <property type="evidence" value="ECO:0007669"/>
    <property type="project" value="UniProtKB-KW"/>
</dbReference>
<evidence type="ECO:0000256" key="5">
    <source>
        <dbReference type="ARBA" id="ARBA00022825"/>
    </source>
</evidence>
<dbReference type="InterPro" id="IPR023828">
    <property type="entry name" value="Peptidase_S8_Ser-AS"/>
</dbReference>
<dbReference type="PROSITE" id="PS00137">
    <property type="entry name" value="SUBTILASE_HIS"/>
    <property type="match status" value="1"/>
</dbReference>
<dbReference type="Proteomes" id="UP000296822">
    <property type="component" value="Plasmid unnamed1"/>
</dbReference>
<dbReference type="CDD" id="cd07477">
    <property type="entry name" value="Peptidases_S8_Subtilisin_subset"/>
    <property type="match status" value="1"/>
</dbReference>
<dbReference type="RefSeq" id="WP_006067014.1">
    <property type="nucleotide sequence ID" value="NZ_CP031306.1"/>
</dbReference>
<proteinExistence type="inferred from homology"/>
<evidence type="ECO:0000256" key="3">
    <source>
        <dbReference type="ARBA" id="ARBA00022723"/>
    </source>
</evidence>
<keyword evidence="3" id="KW-0479">Metal-binding</keyword>
<keyword evidence="5 6" id="KW-0720">Serine protease</keyword>
<feature type="domain" description="Peptidase S8/S53" evidence="9">
    <location>
        <begin position="192"/>
        <end position="445"/>
    </location>
</feature>
<dbReference type="PROSITE" id="PS51892">
    <property type="entry name" value="SUBTILASE"/>
    <property type="match status" value="1"/>
</dbReference>
<feature type="active site" description="Charge relay system" evidence="6">
    <location>
        <position position="201"/>
    </location>
</feature>
<dbReference type="EMBL" id="CP031306">
    <property type="protein sequence ID" value="QCC56339.1"/>
    <property type="molecule type" value="Genomic_DNA"/>
</dbReference>
<dbReference type="InterPro" id="IPR036852">
    <property type="entry name" value="Peptidase_S8/S53_dom_sf"/>
</dbReference>
<dbReference type="InterPro" id="IPR015500">
    <property type="entry name" value="Peptidase_S8_subtilisin-rel"/>
</dbReference>
<sequence length="862" mass="91635">MTEQGSSDPIDEELTPTISPDCDEDTAGRWWTASSGVFLSLLGVSTLLCSRGFSRRGILGTIGVALASALGIGTVSGDETDGDGDDNLERYVVGLESGTSAASVSQNATQLYRSMEFASAGSVVVGAFDDEMRQDLEGRSDVRYVERDYVRRPQVHSAVSPSEAVKIEGEQRSPWGVERIGATDFHGMGETGDGATVAILDSGIDPEHECLEVDEGKAFAECNGAGCATDWDDESGHGTHCAGTVGALDNGVGVIGVVPEVNLCALKVLASDGSGYDSDIAAAIEWCGDNDVDVINLSLGGSDEAQVLEDAIEYAYERGVLVVAAAGNEGSLGGVDYPAGYEKCIAVGATNDRDEVPDWSARGDSVELVAPGEDVLSTRPGDEYTYMSGTSMAAPHVAAIGAQLMSRGLPHVENTDDVDNPGGVRGILQETADDLGFDDDEQGYGLLNAFDALEELEPVVTEDVTDIRADTATLNGSVRSLEDADTAVVSFQWRDADSAEWTETESETLEGETFSTTVDGLDPDTAYDVRALVDDDGETTRANVETFRTGLAELAVEIEDVDVVDHRSATVAGNLKGMGDTDSVAVSCSVRVEGDDEWEPTESQSLEAIGAFEDTLSSLEPETEYEVRAVVESGEDRETGDAVAFETDPEPGLPAIDRFELADDSTNQFVRCNVHWGVSDRDDALELVATELRYADEDDVLHRVATEIEAGEESGVHTVRHSDRLEGAGEAYDVTLSVTDSEGNVTEETDRITLDERSPAPSIDQFEVTIDDFLGSPEAVVEWAVSDEGGELDGVVLELHRVGDAEVVDDSSSMARDGEASGTDSLRDRDGDGSETEYEVTITATDYFEQTTEETTRVTFGE</sequence>